<name>A0A975KTH8_9ACTN</name>
<organism evidence="1 2">
    <name type="scientific">Nocardiopsis changdeensis</name>
    <dbReference type="NCBI Taxonomy" id="2831969"/>
    <lineage>
        <taxon>Bacteria</taxon>
        <taxon>Bacillati</taxon>
        <taxon>Actinomycetota</taxon>
        <taxon>Actinomycetes</taxon>
        <taxon>Streptosporangiales</taxon>
        <taxon>Nocardiopsidaceae</taxon>
        <taxon>Nocardiopsis</taxon>
    </lineage>
</organism>
<keyword evidence="2" id="KW-1185">Reference proteome</keyword>
<geneLocation type="plasmid" evidence="1 2">
    <name>unnamed4</name>
</geneLocation>
<evidence type="ECO:0008006" key="3">
    <source>
        <dbReference type="Google" id="ProtNLM"/>
    </source>
</evidence>
<dbReference type="EMBL" id="CP074136">
    <property type="protein sequence ID" value="QUX26518.1"/>
    <property type="molecule type" value="Genomic_DNA"/>
</dbReference>
<protein>
    <recommendedName>
        <fullName evidence="3">Integrase</fullName>
    </recommendedName>
</protein>
<dbReference type="Proteomes" id="UP000676079">
    <property type="component" value="Plasmid unnamed4"/>
</dbReference>
<gene>
    <name evidence="1" type="ORF">KGD84_33000</name>
</gene>
<evidence type="ECO:0000313" key="1">
    <source>
        <dbReference type="EMBL" id="QUX26518.1"/>
    </source>
</evidence>
<sequence>MRKHEVWIRLGYGKGDLCTVHTQREDGTRRSYRGKVLGWTPTNRLVLEVIEHVDGEAQRIKRGISPEDAQRAYIADRKDAERRRMANLPKATGRQVKYALSLLRQISDQQWAATPRGARGEDRPDEDALWMMYQEDISDLIDDIKDVQESGMGTVTS</sequence>
<keyword evidence="1" id="KW-0614">Plasmid</keyword>
<accession>A0A975KTH8</accession>
<evidence type="ECO:0000313" key="2">
    <source>
        <dbReference type="Proteomes" id="UP000676079"/>
    </source>
</evidence>
<proteinExistence type="predicted"/>
<dbReference type="RefSeq" id="WP_220566097.1">
    <property type="nucleotide sequence ID" value="NZ_CP074136.1"/>
</dbReference>
<reference evidence="2" key="1">
    <citation type="submission" date="2021-05" db="EMBL/GenBank/DDBJ databases">
        <title>Direct Submission.</title>
        <authorList>
            <person name="Li K."/>
            <person name="Gao J."/>
        </authorList>
    </citation>
    <scope>NUCLEOTIDE SEQUENCE [LARGE SCALE GENOMIC DNA]</scope>
    <source>
        <strain evidence="2">Mg02</strain>
        <plasmid evidence="2">unnamed4</plasmid>
    </source>
</reference>